<dbReference type="Proteomes" id="UP000006732">
    <property type="component" value="Chromosome"/>
</dbReference>
<dbReference type="GO" id="GO:0005829">
    <property type="term" value="C:cytosol"/>
    <property type="evidence" value="ECO:0007669"/>
    <property type="project" value="TreeGrafter"/>
</dbReference>
<keyword evidence="1 6" id="KW-0479">Metal-binding</keyword>
<dbReference type="CDD" id="cd02037">
    <property type="entry name" value="Mrp_NBP35"/>
    <property type="match status" value="1"/>
</dbReference>
<sequence>MSSTCQGNSSHQGACGQSTAEMQRINEQMEMQETLRNIRRKIVVLSGKGGVGKSSVAANLSVALSRKGLKTGLLDTDLHGPSIPTLLGLKGGVTGQQENMMEPASFSDTLKVMSIGLLLEDQSQAMVWRGPAKHGVIKQLIGSVAWGKLDYLVVDCPPGTGDEPLSVIQLLQDVDGAIIVTTPQDLALVDVRKSVTFCGHLKLPVIGVIENMSGYVCPHCGENADIFKSGGGERLAEEMGVPFLGRIPLDPGMVSGGDAGQPCMVAPADTPAGRAMQEAFEKVIAFSA</sequence>
<dbReference type="InterPro" id="IPR027417">
    <property type="entry name" value="P-loop_NTPase"/>
</dbReference>
<dbReference type="PROSITE" id="PS01215">
    <property type="entry name" value="MRP"/>
    <property type="match status" value="1"/>
</dbReference>
<name>A1AQD5_PELPD</name>
<comment type="similarity">
    <text evidence="6">Belongs to the Mrp/NBP35 ATP-binding proteins family.</text>
</comment>
<evidence type="ECO:0000313" key="7">
    <source>
        <dbReference type="EMBL" id="ABK99555.1"/>
    </source>
</evidence>
<keyword evidence="6" id="KW-0378">Hydrolase</keyword>
<evidence type="ECO:0000256" key="5">
    <source>
        <dbReference type="ARBA" id="ARBA00023014"/>
    </source>
</evidence>
<protein>
    <recommendedName>
        <fullName evidence="6">Iron-sulfur cluster carrier protein</fullName>
    </recommendedName>
</protein>
<dbReference type="SUPFAM" id="SSF52540">
    <property type="entry name" value="P-loop containing nucleoside triphosphate hydrolases"/>
    <property type="match status" value="1"/>
</dbReference>
<keyword evidence="5 6" id="KW-0411">Iron-sulfur</keyword>
<dbReference type="InterPro" id="IPR000808">
    <property type="entry name" value="Mrp-like_CS"/>
</dbReference>
<dbReference type="PANTHER" id="PTHR23264">
    <property type="entry name" value="NUCLEOTIDE-BINDING PROTEIN NBP35 YEAST -RELATED"/>
    <property type="match status" value="1"/>
</dbReference>
<dbReference type="GO" id="GO:0051536">
    <property type="term" value="F:iron-sulfur cluster binding"/>
    <property type="evidence" value="ECO:0007669"/>
    <property type="project" value="UniProtKB-UniRule"/>
</dbReference>
<gene>
    <name evidence="7" type="ordered locus">Ppro_1946</name>
</gene>
<evidence type="ECO:0000256" key="4">
    <source>
        <dbReference type="ARBA" id="ARBA00023004"/>
    </source>
</evidence>
<comment type="function">
    <text evidence="6">Binds and transfers iron-sulfur (Fe-S) clusters to target apoproteins. Can hydrolyze ATP.</text>
</comment>
<dbReference type="InterPro" id="IPR033756">
    <property type="entry name" value="YlxH/NBP35"/>
</dbReference>
<proteinExistence type="inferred from homology"/>
<evidence type="ECO:0000256" key="3">
    <source>
        <dbReference type="ARBA" id="ARBA00022840"/>
    </source>
</evidence>
<dbReference type="GO" id="GO:0005524">
    <property type="term" value="F:ATP binding"/>
    <property type="evidence" value="ECO:0007669"/>
    <property type="project" value="UniProtKB-UniRule"/>
</dbReference>
<comment type="subunit">
    <text evidence="6">Homodimer.</text>
</comment>
<dbReference type="HOGENOM" id="CLU_024839_0_1_7"/>
<reference evidence="7 8" key="1">
    <citation type="submission" date="2006-10" db="EMBL/GenBank/DDBJ databases">
        <title>Complete sequence of chromosome of Pelobacter propionicus DSM 2379.</title>
        <authorList>
            <consortium name="US DOE Joint Genome Institute"/>
            <person name="Copeland A."/>
            <person name="Lucas S."/>
            <person name="Lapidus A."/>
            <person name="Barry K."/>
            <person name="Detter J.C."/>
            <person name="Glavina del Rio T."/>
            <person name="Hammon N."/>
            <person name="Israni S."/>
            <person name="Dalin E."/>
            <person name="Tice H."/>
            <person name="Pitluck S."/>
            <person name="Saunders E."/>
            <person name="Brettin T."/>
            <person name="Bruce D."/>
            <person name="Han C."/>
            <person name="Tapia R."/>
            <person name="Schmutz J."/>
            <person name="Larimer F."/>
            <person name="Land M."/>
            <person name="Hauser L."/>
            <person name="Kyrpides N."/>
            <person name="Kim E."/>
            <person name="Lovley D."/>
            <person name="Richardson P."/>
        </authorList>
    </citation>
    <scope>NUCLEOTIDE SEQUENCE [LARGE SCALE GENOMIC DNA]</scope>
    <source>
        <strain evidence="8">DSM 2379 / NBRC 103807 / OttBd1</strain>
    </source>
</reference>
<dbReference type="STRING" id="338966.Ppro_1946"/>
<feature type="binding site" evidence="6">
    <location>
        <begin position="47"/>
        <end position="54"/>
    </location>
    <ligand>
        <name>ATP</name>
        <dbReference type="ChEBI" id="CHEBI:30616"/>
    </ligand>
</feature>
<dbReference type="GO" id="GO:0140663">
    <property type="term" value="F:ATP-dependent FeS chaperone activity"/>
    <property type="evidence" value="ECO:0007669"/>
    <property type="project" value="InterPro"/>
</dbReference>
<dbReference type="EMBL" id="CP000482">
    <property type="protein sequence ID" value="ABK99555.1"/>
    <property type="molecule type" value="Genomic_DNA"/>
</dbReference>
<dbReference type="eggNOG" id="COG0489">
    <property type="taxonomic scope" value="Bacteria"/>
</dbReference>
<evidence type="ECO:0000256" key="1">
    <source>
        <dbReference type="ARBA" id="ARBA00022723"/>
    </source>
</evidence>
<dbReference type="KEGG" id="ppd:Ppro_1946"/>
<dbReference type="GO" id="GO:0046872">
    <property type="term" value="F:metal ion binding"/>
    <property type="evidence" value="ECO:0007669"/>
    <property type="project" value="UniProtKB-KW"/>
</dbReference>
<keyword evidence="8" id="KW-1185">Reference proteome</keyword>
<evidence type="ECO:0000256" key="6">
    <source>
        <dbReference type="HAMAP-Rule" id="MF_02040"/>
    </source>
</evidence>
<dbReference type="AlphaFoldDB" id="A1AQD5"/>
<dbReference type="PANTHER" id="PTHR23264:SF19">
    <property type="entry name" value="CYTOSOLIC FE-S CLUSTER ASSEMBLY FACTOR NUBP2"/>
    <property type="match status" value="1"/>
</dbReference>
<keyword evidence="4 6" id="KW-0408">Iron</keyword>
<keyword evidence="3 6" id="KW-0067">ATP-binding</keyword>
<organism evidence="7 8">
    <name type="scientific">Pelobacter propionicus (strain DSM 2379 / NBRC 103807 / OttBd1)</name>
    <dbReference type="NCBI Taxonomy" id="338966"/>
    <lineage>
        <taxon>Bacteria</taxon>
        <taxon>Pseudomonadati</taxon>
        <taxon>Thermodesulfobacteriota</taxon>
        <taxon>Desulfuromonadia</taxon>
        <taxon>Desulfuromonadales</taxon>
        <taxon>Desulfuromonadaceae</taxon>
        <taxon>Pelobacter</taxon>
    </lineage>
</organism>
<dbReference type="HAMAP" id="MF_02040">
    <property type="entry name" value="Mrp_NBP35"/>
    <property type="match status" value="1"/>
</dbReference>
<dbReference type="FunFam" id="3.40.50.300:FF:001119">
    <property type="entry name" value="Iron-sulfur cluster carrier protein"/>
    <property type="match status" value="1"/>
</dbReference>
<keyword evidence="2 6" id="KW-0547">Nucleotide-binding</keyword>
<evidence type="ECO:0000256" key="2">
    <source>
        <dbReference type="ARBA" id="ARBA00022741"/>
    </source>
</evidence>
<evidence type="ECO:0000313" key="8">
    <source>
        <dbReference type="Proteomes" id="UP000006732"/>
    </source>
</evidence>
<dbReference type="Gene3D" id="3.40.50.300">
    <property type="entry name" value="P-loop containing nucleotide triphosphate hydrolases"/>
    <property type="match status" value="1"/>
</dbReference>
<dbReference type="GO" id="GO:0016887">
    <property type="term" value="F:ATP hydrolysis activity"/>
    <property type="evidence" value="ECO:0007669"/>
    <property type="project" value="UniProtKB-UniRule"/>
</dbReference>
<dbReference type="InterPro" id="IPR019591">
    <property type="entry name" value="Mrp/NBP35_ATP-bd"/>
</dbReference>
<dbReference type="RefSeq" id="WP_011735821.1">
    <property type="nucleotide sequence ID" value="NC_008609.1"/>
</dbReference>
<accession>A1AQD5</accession>
<dbReference type="Pfam" id="PF10609">
    <property type="entry name" value="ParA"/>
    <property type="match status" value="1"/>
</dbReference>
<dbReference type="GO" id="GO:0016226">
    <property type="term" value="P:iron-sulfur cluster assembly"/>
    <property type="evidence" value="ECO:0007669"/>
    <property type="project" value="InterPro"/>
</dbReference>